<name>A0A8K1CBC3_PYTOL</name>
<dbReference type="OrthoDB" id="64619at2759"/>
<reference evidence="1" key="1">
    <citation type="submission" date="2019-03" db="EMBL/GenBank/DDBJ databases">
        <title>Long read genome sequence of the mycoparasitic Pythium oligandrum ATCC 38472 isolated from sugarbeet rhizosphere.</title>
        <authorList>
            <person name="Gaulin E."/>
        </authorList>
    </citation>
    <scope>NUCLEOTIDE SEQUENCE</scope>
    <source>
        <strain evidence="1">ATCC 38472_TT</strain>
    </source>
</reference>
<sequence length="214" mass="24412">METEADQCAFDPALAFLNECVFEPEVDVDHDIRSGAVVEIYEGHNLPFDLHTTADAVWRRIGRLSQDMETEHLGRETTSDLNSVISKLTETTDDLIKRHFHFTVHANRYEAIFRGRVVARRYFEDNRIVIFWNALIEPEMPGGGNEGVLCGPEDVAARVQTKYVLAPYVYDDVPNSQRKAGTLTNFVLESVRSHLERSRKMTEHVLTQDVMSKS</sequence>
<evidence type="ECO:0000313" key="1">
    <source>
        <dbReference type="EMBL" id="TMW59831.1"/>
    </source>
</evidence>
<keyword evidence="2" id="KW-1185">Reference proteome</keyword>
<dbReference type="AlphaFoldDB" id="A0A8K1CBC3"/>
<dbReference type="EMBL" id="SPLM01000109">
    <property type="protein sequence ID" value="TMW59831.1"/>
    <property type="molecule type" value="Genomic_DNA"/>
</dbReference>
<comment type="caution">
    <text evidence="1">The sequence shown here is derived from an EMBL/GenBank/DDBJ whole genome shotgun (WGS) entry which is preliminary data.</text>
</comment>
<organism evidence="1 2">
    <name type="scientific">Pythium oligandrum</name>
    <name type="common">Mycoparasitic fungus</name>
    <dbReference type="NCBI Taxonomy" id="41045"/>
    <lineage>
        <taxon>Eukaryota</taxon>
        <taxon>Sar</taxon>
        <taxon>Stramenopiles</taxon>
        <taxon>Oomycota</taxon>
        <taxon>Peronosporomycetes</taxon>
        <taxon>Pythiales</taxon>
        <taxon>Pythiaceae</taxon>
        <taxon>Pythium</taxon>
    </lineage>
</organism>
<protein>
    <submittedName>
        <fullName evidence="1">Uncharacterized protein</fullName>
    </submittedName>
</protein>
<dbReference type="Proteomes" id="UP000794436">
    <property type="component" value="Unassembled WGS sequence"/>
</dbReference>
<accession>A0A8K1CBC3</accession>
<proteinExistence type="predicted"/>
<gene>
    <name evidence="1" type="ORF">Poli38472_004900</name>
</gene>
<evidence type="ECO:0000313" key="2">
    <source>
        <dbReference type="Proteomes" id="UP000794436"/>
    </source>
</evidence>